<evidence type="ECO:0008006" key="5">
    <source>
        <dbReference type="Google" id="ProtNLM"/>
    </source>
</evidence>
<proteinExistence type="predicted"/>
<dbReference type="Pfam" id="PF03548">
    <property type="entry name" value="LolA"/>
    <property type="match status" value="1"/>
</dbReference>
<dbReference type="RefSeq" id="WP_072284265.1">
    <property type="nucleotide sequence ID" value="NZ_CP015519.1"/>
</dbReference>
<feature type="signal peptide" evidence="2">
    <location>
        <begin position="1"/>
        <end position="21"/>
    </location>
</feature>
<dbReference type="CDD" id="cd16325">
    <property type="entry name" value="LolA"/>
    <property type="match status" value="1"/>
</dbReference>
<dbReference type="Proteomes" id="UP000182517">
    <property type="component" value="Chromosome"/>
</dbReference>
<evidence type="ECO:0000256" key="2">
    <source>
        <dbReference type="SAM" id="SignalP"/>
    </source>
</evidence>
<evidence type="ECO:0000313" key="3">
    <source>
        <dbReference type="EMBL" id="APG28266.1"/>
    </source>
</evidence>
<dbReference type="PANTHER" id="PTHR35869:SF1">
    <property type="entry name" value="OUTER-MEMBRANE LIPOPROTEIN CARRIER PROTEIN"/>
    <property type="match status" value="1"/>
</dbReference>
<accession>A0A1L3GQN1</accession>
<feature type="chain" id="PRO_5013335448" description="Outer membrane lipoprotein carrier protein LolA" evidence="2">
    <location>
        <begin position="22"/>
        <end position="253"/>
    </location>
</feature>
<dbReference type="EMBL" id="CP015519">
    <property type="protein sequence ID" value="APG28266.1"/>
    <property type="molecule type" value="Genomic_DNA"/>
</dbReference>
<dbReference type="Gene3D" id="2.50.20.10">
    <property type="entry name" value="Lipoprotein localisation LolA/LolB/LppX"/>
    <property type="match status" value="1"/>
</dbReference>
<keyword evidence="1 2" id="KW-0732">Signal</keyword>
<organism evidence="3 4">
    <name type="scientific">Syntrophotalea acetylenivorans</name>
    <dbReference type="NCBI Taxonomy" id="1842532"/>
    <lineage>
        <taxon>Bacteria</taxon>
        <taxon>Pseudomonadati</taxon>
        <taxon>Thermodesulfobacteriota</taxon>
        <taxon>Desulfuromonadia</taxon>
        <taxon>Desulfuromonadales</taxon>
        <taxon>Syntrophotaleaceae</taxon>
        <taxon>Syntrophotalea</taxon>
    </lineage>
</organism>
<sequence length="253" mass="28043">MKHISFLAILLVTLLATSALANGSDELLGKVVRGLEHQFRANAAPGASIEDLQADFLQQAYLGSLDRVEEGQGRVAVRFDRRGQQLQPRFRWEYQVPSVQQIISDGSTVWVYLPENQQVVESPLPANGSEGVDDPLAFLTGLGQLSKRFTVAWASPALDSEGHYRLLLKPRQPSAIVERLELVIDRAVVNHNASGSKPVYPVRVATVFGPNESRTTITFHNVRLNKGLKDSLFDFKIPEGVEVLRPDQNQFGF</sequence>
<gene>
    <name evidence="3" type="ORF">A7E78_10655</name>
</gene>
<dbReference type="InterPro" id="IPR004564">
    <property type="entry name" value="OM_lipoprot_carrier_LolA-like"/>
</dbReference>
<reference evidence="3 4" key="1">
    <citation type="journal article" date="2017" name="Genome Announc.">
        <title>Complete Genome Sequences of Two Acetylene-Fermenting Pelobacter acetylenicus Strains.</title>
        <authorList>
            <person name="Sutton J.M."/>
            <person name="Baesman S.M."/>
            <person name="Fierst J.L."/>
            <person name="Poret-Peterson A.T."/>
            <person name="Oremland R.S."/>
            <person name="Dunlap D.S."/>
            <person name="Akob D.M."/>
        </authorList>
    </citation>
    <scope>NUCLEOTIDE SEQUENCE [LARGE SCALE GENOMIC DNA]</scope>
    <source>
        <strain evidence="3 4">SFB93</strain>
    </source>
</reference>
<protein>
    <recommendedName>
        <fullName evidence="5">Outer membrane lipoprotein carrier protein LolA</fullName>
    </recommendedName>
</protein>
<dbReference type="SUPFAM" id="SSF89392">
    <property type="entry name" value="Prokaryotic lipoproteins and lipoprotein localization factors"/>
    <property type="match status" value="1"/>
</dbReference>
<evidence type="ECO:0000256" key="1">
    <source>
        <dbReference type="ARBA" id="ARBA00022729"/>
    </source>
</evidence>
<dbReference type="KEGG" id="pef:A7E78_10655"/>
<dbReference type="STRING" id="1842532.A7E78_10655"/>
<name>A0A1L3GQN1_9BACT</name>
<evidence type="ECO:0000313" key="4">
    <source>
        <dbReference type="Proteomes" id="UP000182517"/>
    </source>
</evidence>
<dbReference type="AlphaFoldDB" id="A0A1L3GQN1"/>
<dbReference type="InterPro" id="IPR029046">
    <property type="entry name" value="LolA/LolB/LppX"/>
</dbReference>
<dbReference type="OrthoDB" id="9785727at2"/>
<keyword evidence="4" id="KW-1185">Reference proteome</keyword>
<dbReference type="PANTHER" id="PTHR35869">
    <property type="entry name" value="OUTER-MEMBRANE LIPOPROTEIN CARRIER PROTEIN"/>
    <property type="match status" value="1"/>
</dbReference>